<evidence type="ECO:0000259" key="5">
    <source>
        <dbReference type="PROSITE" id="PS01031"/>
    </source>
</evidence>
<feature type="compositionally biased region" description="Basic and acidic residues" evidence="4">
    <location>
        <begin position="71"/>
        <end position="83"/>
    </location>
</feature>
<protein>
    <recommendedName>
        <fullName evidence="5">SHSP domain-containing protein</fullName>
    </recommendedName>
</protein>
<accession>A0ABQ8UQZ0</accession>
<evidence type="ECO:0000256" key="1">
    <source>
        <dbReference type="ARBA" id="ARBA00023016"/>
    </source>
</evidence>
<feature type="compositionally biased region" description="Pro residues" evidence="4">
    <location>
        <begin position="175"/>
        <end position="192"/>
    </location>
</feature>
<dbReference type="InterPro" id="IPR008978">
    <property type="entry name" value="HSP20-like_chaperone"/>
</dbReference>
<dbReference type="Proteomes" id="UP001141327">
    <property type="component" value="Unassembled WGS sequence"/>
</dbReference>
<evidence type="ECO:0000313" key="6">
    <source>
        <dbReference type="EMBL" id="KAJ4459769.1"/>
    </source>
</evidence>
<comment type="caution">
    <text evidence="6">The sequence shown here is derived from an EMBL/GenBank/DDBJ whole genome shotgun (WGS) entry which is preliminary data.</text>
</comment>
<dbReference type="PROSITE" id="PS01031">
    <property type="entry name" value="SHSP"/>
    <property type="match status" value="1"/>
</dbReference>
<reference evidence="6" key="1">
    <citation type="journal article" date="2022" name="bioRxiv">
        <title>Genomics of Preaxostyla Flagellates Illuminates Evolutionary Transitions and the Path Towards Mitochondrial Loss.</title>
        <authorList>
            <person name="Novak L.V.F."/>
            <person name="Treitli S.C."/>
            <person name="Pyrih J."/>
            <person name="Halakuc P."/>
            <person name="Pipaliya S.V."/>
            <person name="Vacek V."/>
            <person name="Brzon O."/>
            <person name="Soukal P."/>
            <person name="Eme L."/>
            <person name="Dacks J.B."/>
            <person name="Karnkowska A."/>
            <person name="Elias M."/>
            <person name="Hampl V."/>
        </authorList>
    </citation>
    <scope>NUCLEOTIDE SEQUENCE</scope>
    <source>
        <strain evidence="6">RCP-MX</strain>
    </source>
</reference>
<dbReference type="SUPFAM" id="SSF49764">
    <property type="entry name" value="HSP20-like chaperones"/>
    <property type="match status" value="1"/>
</dbReference>
<organism evidence="6 7">
    <name type="scientific">Paratrimastix pyriformis</name>
    <dbReference type="NCBI Taxonomy" id="342808"/>
    <lineage>
        <taxon>Eukaryota</taxon>
        <taxon>Metamonada</taxon>
        <taxon>Preaxostyla</taxon>
        <taxon>Paratrimastigidae</taxon>
        <taxon>Paratrimastix</taxon>
    </lineage>
</organism>
<feature type="domain" description="SHSP" evidence="5">
    <location>
        <begin position="112"/>
        <end position="293"/>
    </location>
</feature>
<feature type="compositionally biased region" description="Polar residues" evidence="4">
    <location>
        <begin position="89"/>
        <end position="109"/>
    </location>
</feature>
<keyword evidence="7" id="KW-1185">Reference proteome</keyword>
<feature type="compositionally biased region" description="Low complexity" evidence="4">
    <location>
        <begin position="200"/>
        <end position="223"/>
    </location>
</feature>
<evidence type="ECO:0000256" key="2">
    <source>
        <dbReference type="PROSITE-ProRule" id="PRU00285"/>
    </source>
</evidence>
<name>A0ABQ8UQZ0_9EUKA</name>
<dbReference type="InterPro" id="IPR031107">
    <property type="entry name" value="Small_HSP"/>
</dbReference>
<evidence type="ECO:0000256" key="4">
    <source>
        <dbReference type="SAM" id="MobiDB-lite"/>
    </source>
</evidence>
<dbReference type="InterPro" id="IPR002068">
    <property type="entry name" value="A-crystallin/Hsp20_dom"/>
</dbReference>
<sequence>MFSIYHNLQQDMNNLFGDFLDTPTTWPRECAYWTQPEGELDRLRDSMLGLFDSYSSRATPSDPSYCRRSSRRDSAGKQQRDVKPVSSAPGKQSTAIPITESTPVSTPATVQRTVEWWMPRCDVEETSTEVVLHCELPGVAKEDVRLEADPQRCLVTLSGTRAERRPKSSSVPAAAPAPAPITAPAEPTPAPAPASGEGETPVSAPAAPTSPATATPVPAAAPTDSIPAASGAQAEERTFHLMETRRGNFRRTFRLPVACRPRLAEIHAHSADGILEVHCPKTDAPKSITIEIQ</sequence>
<proteinExistence type="inferred from homology"/>
<dbReference type="CDD" id="cd06464">
    <property type="entry name" value="ACD_sHsps-like"/>
    <property type="match status" value="1"/>
</dbReference>
<dbReference type="Gene3D" id="2.60.40.790">
    <property type="match status" value="1"/>
</dbReference>
<evidence type="ECO:0000256" key="3">
    <source>
        <dbReference type="RuleBase" id="RU003616"/>
    </source>
</evidence>
<dbReference type="EMBL" id="JAPMOS010000017">
    <property type="protein sequence ID" value="KAJ4459769.1"/>
    <property type="molecule type" value="Genomic_DNA"/>
</dbReference>
<evidence type="ECO:0000313" key="7">
    <source>
        <dbReference type="Proteomes" id="UP001141327"/>
    </source>
</evidence>
<comment type="similarity">
    <text evidence="2 3">Belongs to the small heat shock protein (HSP20) family.</text>
</comment>
<feature type="region of interest" description="Disordered" evidence="4">
    <location>
        <begin position="157"/>
        <end position="234"/>
    </location>
</feature>
<dbReference type="PANTHER" id="PTHR11527">
    <property type="entry name" value="HEAT-SHOCK PROTEIN 20 FAMILY MEMBER"/>
    <property type="match status" value="1"/>
</dbReference>
<dbReference type="Pfam" id="PF00011">
    <property type="entry name" value="HSP20"/>
    <property type="match status" value="1"/>
</dbReference>
<feature type="region of interest" description="Disordered" evidence="4">
    <location>
        <begin position="54"/>
        <end position="109"/>
    </location>
</feature>
<keyword evidence="1" id="KW-0346">Stress response</keyword>
<gene>
    <name evidence="6" type="ORF">PAPYR_4162</name>
</gene>